<dbReference type="RefSeq" id="WP_137406513.1">
    <property type="nucleotide sequence ID" value="NZ_AP025467.1"/>
</dbReference>
<dbReference type="AlphaFoldDB" id="A0A7V7TE69"/>
<sequence>MEIQRKHTRFDIILFKNKVCIVKKSGAKGEIWKWSDSDMQIKIESNIDFKNQNYEYRDRNNLHSELRRLYDRETMTISNGKYVTFKTEDKKVLSGLVIRGGRAPTILLEDGTTKLKIDASDVREITPPIITTPEILKKWIVKELKFSGDDIFHARKFSLSLYKERGINRRPIKLWGISSNSVNETRSIGAQLNDLPIEFTQDMKELCDSLNVEYLGNELAILFWLGIGRQQYVTLVNYLALSARVTD</sequence>
<protein>
    <submittedName>
        <fullName evidence="1">Uncharacterized protein</fullName>
    </submittedName>
</protein>
<gene>
    <name evidence="1" type="ORF">F7Q91_24575</name>
</gene>
<name>A0A7V7TE69_9VIBR</name>
<reference evidence="1 2" key="1">
    <citation type="submission" date="2019-09" db="EMBL/GenBank/DDBJ databases">
        <title>Draft genome sequences of 48 bacterial type strains from the CCUG.</title>
        <authorList>
            <person name="Tunovic T."/>
            <person name="Pineiro-Iglesias B."/>
            <person name="Unosson C."/>
            <person name="Inganas E."/>
            <person name="Ohlen M."/>
            <person name="Cardew S."/>
            <person name="Jensie-Markopoulos S."/>
            <person name="Salva-Serra F."/>
            <person name="Jaen-Luchoro D."/>
            <person name="Karlsson R."/>
            <person name="Svensson-Stadler L."/>
            <person name="Chun J."/>
            <person name="Moore E."/>
        </authorList>
    </citation>
    <scope>NUCLEOTIDE SEQUENCE [LARGE SCALE GENOMIC DNA]</scope>
    <source>
        <strain evidence="1 2">CCUG 48643</strain>
    </source>
</reference>
<comment type="caution">
    <text evidence="1">The sequence shown here is derived from an EMBL/GenBank/DDBJ whole genome shotgun (WGS) entry which is preliminary data.</text>
</comment>
<proteinExistence type="predicted"/>
<organism evidence="1 2">
    <name type="scientific">Vibrio chagasii</name>
    <dbReference type="NCBI Taxonomy" id="170679"/>
    <lineage>
        <taxon>Bacteria</taxon>
        <taxon>Pseudomonadati</taxon>
        <taxon>Pseudomonadota</taxon>
        <taxon>Gammaproteobacteria</taxon>
        <taxon>Vibrionales</taxon>
        <taxon>Vibrionaceae</taxon>
        <taxon>Vibrio</taxon>
    </lineage>
</organism>
<dbReference type="GeneID" id="77344749"/>
<accession>A0A7V7TE69</accession>
<evidence type="ECO:0000313" key="1">
    <source>
        <dbReference type="EMBL" id="KAB0464986.1"/>
    </source>
</evidence>
<evidence type="ECO:0000313" key="2">
    <source>
        <dbReference type="Proteomes" id="UP000423756"/>
    </source>
</evidence>
<dbReference type="Proteomes" id="UP000423756">
    <property type="component" value="Unassembled WGS sequence"/>
</dbReference>
<dbReference type="EMBL" id="VZPX01000099">
    <property type="protein sequence ID" value="KAB0464986.1"/>
    <property type="molecule type" value="Genomic_DNA"/>
</dbReference>